<dbReference type="Pfam" id="PF03816">
    <property type="entry name" value="LytR_cpsA_psr"/>
    <property type="match status" value="1"/>
</dbReference>
<keyword evidence="3" id="KW-0812">Transmembrane</keyword>
<gene>
    <name evidence="5" type="ORF">H8R10_07615</name>
</gene>
<evidence type="ECO:0000259" key="4">
    <source>
        <dbReference type="Pfam" id="PF03816"/>
    </source>
</evidence>
<dbReference type="PANTHER" id="PTHR33392:SF6">
    <property type="entry name" value="POLYISOPRENYL-TEICHOIC ACID--PEPTIDOGLYCAN TEICHOIC ACID TRANSFERASE TAGU"/>
    <property type="match status" value="1"/>
</dbReference>
<comment type="similarity">
    <text evidence="1">Belongs to the LytR/CpsA/Psr (LCP) family.</text>
</comment>
<dbReference type="InterPro" id="IPR004474">
    <property type="entry name" value="LytR_CpsA_psr"/>
</dbReference>
<dbReference type="Proteomes" id="UP000627538">
    <property type="component" value="Unassembled WGS sequence"/>
</dbReference>
<keyword evidence="3" id="KW-1133">Transmembrane helix</keyword>
<feature type="domain" description="Cell envelope-related transcriptional attenuator" evidence="4">
    <location>
        <begin position="104"/>
        <end position="268"/>
    </location>
</feature>
<dbReference type="NCBIfam" id="TIGR00350">
    <property type="entry name" value="lytR_cpsA_psr"/>
    <property type="match status" value="1"/>
</dbReference>
<dbReference type="InterPro" id="IPR050922">
    <property type="entry name" value="LytR/CpsA/Psr_CW_biosynth"/>
</dbReference>
<dbReference type="RefSeq" id="WP_191072187.1">
    <property type="nucleotide sequence ID" value="NZ_JACRUO010000002.1"/>
</dbReference>
<dbReference type="PANTHER" id="PTHR33392">
    <property type="entry name" value="POLYISOPRENYL-TEICHOIC ACID--PEPTIDOGLYCAN TEICHOIC ACID TRANSFERASE TAGU"/>
    <property type="match status" value="1"/>
</dbReference>
<feature type="transmembrane region" description="Helical" evidence="3">
    <location>
        <begin position="30"/>
        <end position="50"/>
    </location>
</feature>
<feature type="compositionally biased region" description="Basic and acidic residues" evidence="2">
    <location>
        <begin position="409"/>
        <end position="424"/>
    </location>
</feature>
<comment type="caution">
    <text evidence="5">The sequence shown here is derived from an EMBL/GenBank/DDBJ whole genome shotgun (WGS) entry which is preliminary data.</text>
</comment>
<proteinExistence type="inferred from homology"/>
<reference evidence="5 6" key="1">
    <citation type="submission" date="2020-08" db="EMBL/GenBank/DDBJ databases">
        <title>Winkia gen. nov., sp. nov., isolated from faeces of the Anser albifrons in China.</title>
        <authorList>
            <person name="Liu Q."/>
        </authorList>
    </citation>
    <scope>NUCLEOTIDE SEQUENCE [LARGE SCALE GENOMIC DNA]</scope>
    <source>
        <strain evidence="5 6">C62</strain>
    </source>
</reference>
<evidence type="ECO:0000313" key="5">
    <source>
        <dbReference type="EMBL" id="MBD3690090.1"/>
    </source>
</evidence>
<dbReference type="Gene3D" id="3.40.630.190">
    <property type="entry name" value="LCP protein"/>
    <property type="match status" value="1"/>
</dbReference>
<dbReference type="AlphaFoldDB" id="A0A8I0G8X3"/>
<accession>A0A8I0G8X3</accession>
<feature type="compositionally biased region" description="Low complexity" evidence="2">
    <location>
        <begin position="365"/>
        <end position="408"/>
    </location>
</feature>
<protein>
    <submittedName>
        <fullName evidence="5">LCP family protein</fullName>
    </submittedName>
</protein>
<keyword evidence="6" id="KW-1185">Reference proteome</keyword>
<sequence length="424" mass="45096">MGRNEDKRRSYVHPQHLREARAPRLWLRNLLAALLAVVIFAGSAAAFMGLNLMSAVNVSSADDLLDRAPSDSYAGRALNILVIGSDSRRGAGNKIDNSEDTSDRSDTTMIVHVSKDRKRATIVSLPRDTLVDIPACKLPDGSSTRPQRGQFNWAFTFGGESGSRDAAIACTVKTVEDITQLHIDDYVLVDFNGFTQMIDALGGIDVYVDQAVRDRNTDLDLAVGCHHMGGHEALQYARVRHGVQGGDGSDLQRIGRQQHVMSIMMRQALSKNLLTSGPSLYKFARAGLSALTMSPTLSDLSTMTGLSYSLRGIDPANVLFLSAPVTPSTVDPNRVVFTDAAGALWEALRTDSALPGGLEVKDGYSTASVTPDPAATPAPTEDSSSAPASDAPATTQTPAASPSPSTDDAAAKLEAARRECEAKG</sequence>
<keyword evidence="3" id="KW-0472">Membrane</keyword>
<evidence type="ECO:0000256" key="3">
    <source>
        <dbReference type="SAM" id="Phobius"/>
    </source>
</evidence>
<evidence type="ECO:0000313" key="6">
    <source>
        <dbReference type="Proteomes" id="UP000627538"/>
    </source>
</evidence>
<organism evidence="5 6">
    <name type="scientific">Nanchangia anserum</name>
    <dbReference type="NCBI Taxonomy" id="2692125"/>
    <lineage>
        <taxon>Bacteria</taxon>
        <taxon>Bacillati</taxon>
        <taxon>Actinomycetota</taxon>
        <taxon>Actinomycetes</taxon>
        <taxon>Actinomycetales</taxon>
        <taxon>Actinomycetaceae</taxon>
        <taxon>Nanchangia</taxon>
    </lineage>
</organism>
<evidence type="ECO:0000256" key="2">
    <source>
        <dbReference type="SAM" id="MobiDB-lite"/>
    </source>
</evidence>
<feature type="region of interest" description="Disordered" evidence="2">
    <location>
        <begin position="364"/>
        <end position="424"/>
    </location>
</feature>
<dbReference type="EMBL" id="JACRUO010000002">
    <property type="protein sequence ID" value="MBD3690090.1"/>
    <property type="molecule type" value="Genomic_DNA"/>
</dbReference>
<evidence type="ECO:0000256" key="1">
    <source>
        <dbReference type="ARBA" id="ARBA00006068"/>
    </source>
</evidence>
<name>A0A8I0G8X3_9ACTO</name>